<dbReference type="GO" id="GO:0030313">
    <property type="term" value="C:cell envelope"/>
    <property type="evidence" value="ECO:0007669"/>
    <property type="project" value="TreeGrafter"/>
</dbReference>
<accession>A0A841QFI8</accession>
<proteinExistence type="inferred from homology"/>
<name>A0A841QFI8_9PROT</name>
<dbReference type="PANTHER" id="PTHR30097">
    <property type="entry name" value="CATION EFFLUX SYSTEM PROTEIN CUSB"/>
    <property type="match status" value="1"/>
</dbReference>
<sequence>MKRRHFRRIDKLLWLSLVSIIVLVAVGGPEISEAQGVHREQNGDLAVDAASPLISRLRVDTVTVRARPHDIDAPGEITAEPSRSINLLPPLTGRITQLDVAPGAHVRAGQVLAVIMSGDMAQASADEDKARSALVQARAQYDRSQHVVGAGGGAMKDLQAARAAYEQARSELERASARLAALGRDAPVKDGAREGARMALTAPIDGVIDTVSVAAGMNVTDPTAVMMTLVDTRELWVVADLAENQAMLVRAGMAVHATVPVLPDLRLAGIIDGLRPSLQPETRRRSAYFTITNPDGMLTPHLYTHVAIAVPRPPDITVPQTAILMNNDATTVFVEVRPHVFRRRTVDVVLDDGTDCRVISGLAAGDRIVTQGAVLLNDD</sequence>
<dbReference type="InterPro" id="IPR058792">
    <property type="entry name" value="Beta-barrel_RND_2"/>
</dbReference>
<reference evidence="7 8" key="1">
    <citation type="submission" date="2020-08" db="EMBL/GenBank/DDBJ databases">
        <title>Genomic Encyclopedia of Type Strains, Phase IV (KMG-IV): sequencing the most valuable type-strain genomes for metagenomic binning, comparative biology and taxonomic classification.</title>
        <authorList>
            <person name="Goeker M."/>
        </authorList>
    </citation>
    <scope>NUCLEOTIDE SEQUENCE [LARGE SCALE GENOMIC DNA]</scope>
    <source>
        <strain evidence="7 8">DSM 4491</strain>
    </source>
</reference>
<keyword evidence="8" id="KW-1185">Reference proteome</keyword>
<evidence type="ECO:0000256" key="1">
    <source>
        <dbReference type="ARBA" id="ARBA00009477"/>
    </source>
</evidence>
<dbReference type="RefSeq" id="WP_166112785.1">
    <property type="nucleotide sequence ID" value="NZ_BAABDB010000040.1"/>
</dbReference>
<dbReference type="Pfam" id="PF25954">
    <property type="entry name" value="Beta-barrel_RND_2"/>
    <property type="match status" value="1"/>
</dbReference>
<dbReference type="Gene3D" id="2.40.50.100">
    <property type="match status" value="1"/>
</dbReference>
<dbReference type="Gene3D" id="2.40.420.20">
    <property type="match status" value="1"/>
</dbReference>
<evidence type="ECO:0000259" key="6">
    <source>
        <dbReference type="Pfam" id="PF25975"/>
    </source>
</evidence>
<dbReference type="GO" id="GO:0060003">
    <property type="term" value="P:copper ion export"/>
    <property type="evidence" value="ECO:0007669"/>
    <property type="project" value="TreeGrafter"/>
</dbReference>
<protein>
    <submittedName>
        <fullName evidence="7">Cobalt-zinc-cadmium efflux system membrane fusion protein</fullName>
    </submittedName>
</protein>
<dbReference type="Pfam" id="PF25973">
    <property type="entry name" value="BSH_CzcB"/>
    <property type="match status" value="1"/>
</dbReference>
<dbReference type="GO" id="GO:0016020">
    <property type="term" value="C:membrane"/>
    <property type="evidence" value="ECO:0007669"/>
    <property type="project" value="InterPro"/>
</dbReference>
<dbReference type="Gene3D" id="2.40.30.170">
    <property type="match status" value="1"/>
</dbReference>
<dbReference type="GO" id="GO:0015679">
    <property type="term" value="P:plasma membrane copper ion transport"/>
    <property type="evidence" value="ECO:0007669"/>
    <property type="project" value="TreeGrafter"/>
</dbReference>
<feature type="domain" description="CzcB-like barrel-sandwich hybrid" evidence="5">
    <location>
        <begin position="86"/>
        <end position="226"/>
    </location>
</feature>
<evidence type="ECO:0000256" key="3">
    <source>
        <dbReference type="SAM" id="Coils"/>
    </source>
</evidence>
<dbReference type="Gene3D" id="1.10.287.470">
    <property type="entry name" value="Helix hairpin bin"/>
    <property type="match status" value="1"/>
</dbReference>
<evidence type="ECO:0000256" key="2">
    <source>
        <dbReference type="ARBA" id="ARBA00022448"/>
    </source>
</evidence>
<dbReference type="PANTHER" id="PTHR30097:SF4">
    <property type="entry name" value="SLR6042 PROTEIN"/>
    <property type="match status" value="1"/>
</dbReference>
<dbReference type="SUPFAM" id="SSF111369">
    <property type="entry name" value="HlyD-like secretion proteins"/>
    <property type="match status" value="1"/>
</dbReference>
<dbReference type="EMBL" id="JACHIE010000005">
    <property type="protein sequence ID" value="MBB6457014.1"/>
    <property type="molecule type" value="Genomic_DNA"/>
</dbReference>
<feature type="coiled-coil region" evidence="3">
    <location>
        <begin position="155"/>
        <end position="185"/>
    </location>
</feature>
<dbReference type="InterPro" id="IPR058647">
    <property type="entry name" value="BSH_CzcB-like"/>
</dbReference>
<dbReference type="InterPro" id="IPR051909">
    <property type="entry name" value="MFP_Cation_Efflux"/>
</dbReference>
<dbReference type="Proteomes" id="UP000578000">
    <property type="component" value="Unassembled WGS sequence"/>
</dbReference>
<dbReference type="InterPro" id="IPR058649">
    <property type="entry name" value="CzcB_C"/>
</dbReference>
<evidence type="ECO:0000259" key="5">
    <source>
        <dbReference type="Pfam" id="PF25973"/>
    </source>
</evidence>
<keyword evidence="3" id="KW-0175">Coiled coil</keyword>
<keyword evidence="2" id="KW-0813">Transport</keyword>
<evidence type="ECO:0000313" key="8">
    <source>
        <dbReference type="Proteomes" id="UP000578000"/>
    </source>
</evidence>
<comment type="similarity">
    <text evidence="1">Belongs to the membrane fusion protein (MFP) (TC 8.A.1) family.</text>
</comment>
<feature type="domain" description="CusB-like beta-barrel" evidence="4">
    <location>
        <begin position="235"/>
        <end position="309"/>
    </location>
</feature>
<feature type="domain" description="CzcB-like C-terminal circularly permuted SH3-like" evidence="6">
    <location>
        <begin position="316"/>
        <end position="374"/>
    </location>
</feature>
<dbReference type="NCBIfam" id="TIGR01730">
    <property type="entry name" value="RND_mfp"/>
    <property type="match status" value="1"/>
</dbReference>
<dbReference type="GO" id="GO:0022857">
    <property type="term" value="F:transmembrane transporter activity"/>
    <property type="evidence" value="ECO:0007669"/>
    <property type="project" value="InterPro"/>
</dbReference>
<dbReference type="Pfam" id="PF25975">
    <property type="entry name" value="CzcB_C"/>
    <property type="match status" value="1"/>
</dbReference>
<gene>
    <name evidence="7" type="ORF">HNR55_001597</name>
</gene>
<comment type="caution">
    <text evidence="7">The sequence shown here is derived from an EMBL/GenBank/DDBJ whole genome shotgun (WGS) entry which is preliminary data.</text>
</comment>
<evidence type="ECO:0000259" key="4">
    <source>
        <dbReference type="Pfam" id="PF25954"/>
    </source>
</evidence>
<organism evidence="7 8">
    <name type="scientific">Acetobacter lovaniensis</name>
    <dbReference type="NCBI Taxonomy" id="104100"/>
    <lineage>
        <taxon>Bacteria</taxon>
        <taxon>Pseudomonadati</taxon>
        <taxon>Pseudomonadota</taxon>
        <taxon>Alphaproteobacteria</taxon>
        <taxon>Acetobacterales</taxon>
        <taxon>Acetobacteraceae</taxon>
        <taxon>Acetobacter</taxon>
    </lineage>
</organism>
<evidence type="ECO:0000313" key="7">
    <source>
        <dbReference type="EMBL" id="MBB6457014.1"/>
    </source>
</evidence>
<dbReference type="InterPro" id="IPR006143">
    <property type="entry name" value="RND_pump_MFP"/>
</dbReference>
<dbReference type="AlphaFoldDB" id="A0A841QFI8"/>